<evidence type="ECO:0000313" key="2">
    <source>
        <dbReference type="Proteomes" id="UP000821865"/>
    </source>
</evidence>
<proteinExistence type="predicted"/>
<keyword evidence="2" id="KW-1185">Reference proteome</keyword>
<dbReference type="EMBL" id="CM023473">
    <property type="protein sequence ID" value="KAH7953017.1"/>
    <property type="molecule type" value="Genomic_DNA"/>
</dbReference>
<gene>
    <name evidence="1" type="ORF">HPB49_003457</name>
</gene>
<evidence type="ECO:0000313" key="1">
    <source>
        <dbReference type="EMBL" id="KAH7953017.1"/>
    </source>
</evidence>
<accession>A0ACB8CVI3</accession>
<reference evidence="1" key="1">
    <citation type="submission" date="2020-05" db="EMBL/GenBank/DDBJ databases">
        <title>Large-scale comparative analyses of tick genomes elucidate their genetic diversity and vector capacities.</title>
        <authorList>
            <person name="Jia N."/>
            <person name="Wang J."/>
            <person name="Shi W."/>
            <person name="Du L."/>
            <person name="Sun Y."/>
            <person name="Zhan W."/>
            <person name="Jiang J."/>
            <person name="Wang Q."/>
            <person name="Zhang B."/>
            <person name="Ji P."/>
            <person name="Sakyi L.B."/>
            <person name="Cui X."/>
            <person name="Yuan T."/>
            <person name="Jiang B."/>
            <person name="Yang W."/>
            <person name="Lam T.T.-Y."/>
            <person name="Chang Q."/>
            <person name="Ding S."/>
            <person name="Wang X."/>
            <person name="Zhu J."/>
            <person name="Ruan X."/>
            <person name="Zhao L."/>
            <person name="Wei J."/>
            <person name="Que T."/>
            <person name="Du C."/>
            <person name="Cheng J."/>
            <person name="Dai P."/>
            <person name="Han X."/>
            <person name="Huang E."/>
            <person name="Gao Y."/>
            <person name="Liu J."/>
            <person name="Shao H."/>
            <person name="Ye R."/>
            <person name="Li L."/>
            <person name="Wei W."/>
            <person name="Wang X."/>
            <person name="Wang C."/>
            <person name="Yang T."/>
            <person name="Huo Q."/>
            <person name="Li W."/>
            <person name="Guo W."/>
            <person name="Chen H."/>
            <person name="Zhou L."/>
            <person name="Ni X."/>
            <person name="Tian J."/>
            <person name="Zhou Y."/>
            <person name="Sheng Y."/>
            <person name="Liu T."/>
            <person name="Pan Y."/>
            <person name="Xia L."/>
            <person name="Li J."/>
            <person name="Zhao F."/>
            <person name="Cao W."/>
        </authorList>
    </citation>
    <scope>NUCLEOTIDE SEQUENCE</scope>
    <source>
        <strain evidence="1">Dsil-2018</strain>
    </source>
</reference>
<dbReference type="Proteomes" id="UP000821865">
    <property type="component" value="Chromosome 4"/>
</dbReference>
<comment type="caution">
    <text evidence="1">The sequence shown here is derived from an EMBL/GenBank/DDBJ whole genome shotgun (WGS) entry which is preliminary data.</text>
</comment>
<name>A0ACB8CVI3_DERSI</name>
<organism evidence="1 2">
    <name type="scientific">Dermacentor silvarum</name>
    <name type="common">Tick</name>
    <dbReference type="NCBI Taxonomy" id="543639"/>
    <lineage>
        <taxon>Eukaryota</taxon>
        <taxon>Metazoa</taxon>
        <taxon>Ecdysozoa</taxon>
        <taxon>Arthropoda</taxon>
        <taxon>Chelicerata</taxon>
        <taxon>Arachnida</taxon>
        <taxon>Acari</taxon>
        <taxon>Parasitiformes</taxon>
        <taxon>Ixodida</taxon>
        <taxon>Ixodoidea</taxon>
        <taxon>Ixodidae</taxon>
        <taxon>Rhipicephalinae</taxon>
        <taxon>Dermacentor</taxon>
    </lineage>
</organism>
<sequence length="194" mass="21967">MSRRDIHDSCLQDTNVQDENVSPNLNDPSEPASLRNIAEKLSLPSTWTRLHVPDFDRVLCATTTVTRHPFVVAHEKLLLFTADDRKSIFARPYFHGKEAKEVEIKSVVEAREVLHQTAIVVLCKGAMDRQQYISDYSEHLTNRLKASVLLLHDVVFSKSCTGTGTNNGTACLACRYIRKGLQARRCRVKMQICQ</sequence>
<protein>
    <submittedName>
        <fullName evidence="1">Uncharacterized protein</fullName>
    </submittedName>
</protein>